<dbReference type="AlphaFoldDB" id="B0DJA6"/>
<sequence>MSTSLPRRALPPASCICQYPWLAVQIPSFCWWWRNQWLRARAARTRIYAICRSQLRDETQDLAPARGTLRHGPDFLQGDINAAIDRILLNQARSQVIVGRSTSEQCTCYSAHAWRPVTLLFCLFLNLLVF</sequence>
<dbReference type="RefSeq" id="XP_001883928.1">
    <property type="nucleotide sequence ID" value="XM_001883893.1"/>
</dbReference>
<dbReference type="InParanoid" id="B0DJA6"/>
<proteinExistence type="predicted"/>
<gene>
    <name evidence="1" type="ORF">LACBIDRAFT_303298</name>
</gene>
<accession>B0DJA6</accession>
<evidence type="ECO:0000313" key="1">
    <source>
        <dbReference type="EMBL" id="EDR05370.1"/>
    </source>
</evidence>
<keyword evidence="2" id="KW-1185">Reference proteome</keyword>
<name>B0DJA6_LACBS</name>
<reference evidence="1 2" key="1">
    <citation type="journal article" date="2008" name="Nature">
        <title>The genome of Laccaria bicolor provides insights into mycorrhizal symbiosis.</title>
        <authorList>
            <person name="Martin F."/>
            <person name="Aerts A."/>
            <person name="Ahren D."/>
            <person name="Brun A."/>
            <person name="Danchin E.G.J."/>
            <person name="Duchaussoy F."/>
            <person name="Gibon J."/>
            <person name="Kohler A."/>
            <person name="Lindquist E."/>
            <person name="Pereda V."/>
            <person name="Salamov A."/>
            <person name="Shapiro H.J."/>
            <person name="Wuyts J."/>
            <person name="Blaudez D."/>
            <person name="Buee M."/>
            <person name="Brokstein P."/>
            <person name="Canbaeck B."/>
            <person name="Cohen D."/>
            <person name="Courty P.E."/>
            <person name="Coutinho P.M."/>
            <person name="Delaruelle C."/>
            <person name="Detter J.C."/>
            <person name="Deveau A."/>
            <person name="DiFazio S."/>
            <person name="Duplessis S."/>
            <person name="Fraissinet-Tachet L."/>
            <person name="Lucic E."/>
            <person name="Frey-Klett P."/>
            <person name="Fourrey C."/>
            <person name="Feussner I."/>
            <person name="Gay G."/>
            <person name="Grimwood J."/>
            <person name="Hoegger P.J."/>
            <person name="Jain P."/>
            <person name="Kilaru S."/>
            <person name="Labbe J."/>
            <person name="Lin Y.C."/>
            <person name="Legue V."/>
            <person name="Le Tacon F."/>
            <person name="Marmeisse R."/>
            <person name="Melayah D."/>
            <person name="Montanini B."/>
            <person name="Muratet M."/>
            <person name="Nehls U."/>
            <person name="Niculita-Hirzel H."/>
            <person name="Oudot-Le Secq M.P."/>
            <person name="Peter M."/>
            <person name="Quesneville H."/>
            <person name="Rajashekar B."/>
            <person name="Reich M."/>
            <person name="Rouhier N."/>
            <person name="Schmutz J."/>
            <person name="Yin T."/>
            <person name="Chalot M."/>
            <person name="Henrissat B."/>
            <person name="Kuees U."/>
            <person name="Lucas S."/>
            <person name="Van de Peer Y."/>
            <person name="Podila G.K."/>
            <person name="Polle A."/>
            <person name="Pukkila P.J."/>
            <person name="Richardson P.M."/>
            <person name="Rouze P."/>
            <person name="Sanders I.R."/>
            <person name="Stajich J.E."/>
            <person name="Tunlid A."/>
            <person name="Tuskan G."/>
            <person name="Grigoriev I.V."/>
        </authorList>
    </citation>
    <scope>NUCLEOTIDE SEQUENCE [LARGE SCALE GENOMIC DNA]</scope>
    <source>
        <strain evidence="2">S238N-H82 / ATCC MYA-4686</strain>
    </source>
</reference>
<dbReference type="HOGENOM" id="CLU_1938532_0_0_1"/>
<protein>
    <submittedName>
        <fullName evidence="1">Predicted protein</fullName>
    </submittedName>
</protein>
<dbReference type="Proteomes" id="UP000001194">
    <property type="component" value="Unassembled WGS sequence"/>
</dbReference>
<dbReference type="GeneID" id="6079689"/>
<dbReference type="EMBL" id="DS547113">
    <property type="protein sequence ID" value="EDR05370.1"/>
    <property type="molecule type" value="Genomic_DNA"/>
</dbReference>
<dbReference type="KEGG" id="lbc:LACBIDRAFT_303298"/>
<evidence type="ECO:0000313" key="2">
    <source>
        <dbReference type="Proteomes" id="UP000001194"/>
    </source>
</evidence>
<organism evidence="2">
    <name type="scientific">Laccaria bicolor (strain S238N-H82 / ATCC MYA-4686)</name>
    <name type="common">Bicoloured deceiver</name>
    <name type="synonym">Laccaria laccata var. bicolor</name>
    <dbReference type="NCBI Taxonomy" id="486041"/>
    <lineage>
        <taxon>Eukaryota</taxon>
        <taxon>Fungi</taxon>
        <taxon>Dikarya</taxon>
        <taxon>Basidiomycota</taxon>
        <taxon>Agaricomycotina</taxon>
        <taxon>Agaricomycetes</taxon>
        <taxon>Agaricomycetidae</taxon>
        <taxon>Agaricales</taxon>
        <taxon>Agaricineae</taxon>
        <taxon>Hydnangiaceae</taxon>
        <taxon>Laccaria</taxon>
    </lineage>
</organism>